<keyword evidence="2" id="KW-0472">Membrane</keyword>
<dbReference type="InterPro" id="IPR011049">
    <property type="entry name" value="Serralysin-like_metalloprot_C"/>
</dbReference>
<feature type="domain" description="DUF1023" evidence="3">
    <location>
        <begin position="174"/>
        <end position="357"/>
    </location>
</feature>
<evidence type="ECO:0000259" key="3">
    <source>
        <dbReference type="Pfam" id="PF06259"/>
    </source>
</evidence>
<protein>
    <recommendedName>
        <fullName evidence="3">DUF1023 domain-containing protein</fullName>
    </recommendedName>
</protein>
<feature type="transmembrane region" description="Helical" evidence="2">
    <location>
        <begin position="30"/>
        <end position="49"/>
    </location>
</feature>
<dbReference type="SUPFAM" id="SSF101967">
    <property type="entry name" value="Adhesin YadA, collagen-binding domain"/>
    <property type="match status" value="1"/>
</dbReference>
<feature type="region of interest" description="Disordered" evidence="1">
    <location>
        <begin position="414"/>
        <end position="515"/>
    </location>
</feature>
<dbReference type="Proteomes" id="UP000567795">
    <property type="component" value="Unassembled WGS sequence"/>
</dbReference>
<evidence type="ECO:0000313" key="5">
    <source>
        <dbReference type="Proteomes" id="UP000567795"/>
    </source>
</evidence>
<evidence type="ECO:0000313" key="4">
    <source>
        <dbReference type="EMBL" id="NYI07733.1"/>
    </source>
</evidence>
<name>A0A852ZZC7_9ACTN</name>
<organism evidence="4 5">
    <name type="scientific">Allostreptomyces psammosilenae</name>
    <dbReference type="NCBI Taxonomy" id="1892865"/>
    <lineage>
        <taxon>Bacteria</taxon>
        <taxon>Bacillati</taxon>
        <taxon>Actinomycetota</taxon>
        <taxon>Actinomycetes</taxon>
        <taxon>Kitasatosporales</taxon>
        <taxon>Streptomycetaceae</taxon>
        <taxon>Allostreptomyces</taxon>
    </lineage>
</organism>
<accession>A0A852ZZC7</accession>
<proteinExistence type="predicted"/>
<keyword evidence="2" id="KW-1133">Transmembrane helix</keyword>
<dbReference type="AlphaFoldDB" id="A0A852ZZC7"/>
<gene>
    <name evidence="4" type="ORF">FHU37_004762</name>
</gene>
<dbReference type="Pfam" id="PF06259">
    <property type="entry name" value="Abhydrolase_8"/>
    <property type="match status" value="1"/>
</dbReference>
<dbReference type="EMBL" id="JACBZD010000002">
    <property type="protein sequence ID" value="NYI07733.1"/>
    <property type="molecule type" value="Genomic_DNA"/>
</dbReference>
<comment type="caution">
    <text evidence="4">The sequence shown here is derived from an EMBL/GenBank/DDBJ whole genome shotgun (WGS) entry which is preliminary data.</text>
</comment>
<keyword evidence="2" id="KW-0812">Transmembrane</keyword>
<evidence type="ECO:0000256" key="2">
    <source>
        <dbReference type="SAM" id="Phobius"/>
    </source>
</evidence>
<feature type="compositionally biased region" description="Low complexity" evidence="1">
    <location>
        <begin position="467"/>
        <end position="486"/>
    </location>
</feature>
<dbReference type="RefSeq" id="WP_312892816.1">
    <property type="nucleotide sequence ID" value="NZ_JACBZD010000002.1"/>
</dbReference>
<evidence type="ECO:0000256" key="1">
    <source>
        <dbReference type="SAM" id="MobiDB-lite"/>
    </source>
</evidence>
<feature type="compositionally biased region" description="Polar residues" evidence="1">
    <location>
        <begin position="420"/>
        <end position="450"/>
    </location>
</feature>
<dbReference type="InterPro" id="IPR010427">
    <property type="entry name" value="DUF1023"/>
</dbReference>
<keyword evidence="5" id="KW-1185">Reference proteome</keyword>
<reference evidence="4 5" key="1">
    <citation type="submission" date="2020-07" db="EMBL/GenBank/DDBJ databases">
        <title>Sequencing the genomes of 1000 actinobacteria strains.</title>
        <authorList>
            <person name="Klenk H.-P."/>
        </authorList>
    </citation>
    <scope>NUCLEOTIDE SEQUENCE [LARGE SCALE GENOMIC DNA]</scope>
    <source>
        <strain evidence="4 5">DSM 42178</strain>
    </source>
</reference>
<sequence length="515" mass="52294">MVARDAGAVAGRPAPWSAGLRRVVREGRRAATALLTLVLVLTTTGWVTAEHRPGAGASPRPIGAEAWERDTSVPGGLPPLDAPPAAVGDFFAGLPLPRQRALAERYPGVVGNLPGVPLELRTVANELAIRATRRQAERTASDGSASATERRQAAELAERCAALLADGRRYLAFDPRGRGLVAEVLGDPESAEHLTVLVPGNDTDLASYVADARAGRRGLAADARALHAEQRRLAPAAGVAVVAWAGYLTPDGLGADAATGTLARAGAARLEREVAGLLAARQGAAGGAERPVHLTAICHSYGAVVCGLAAGRLDGVDDIVAVAAPGMRADTVAGLGTDARVWAMRSADDWIRLVPHLRLGDLGHGADPMADAFGARRLSSAGAEGHDGYAAPGGVALTNLALVAVGQGARTTAPGFPATAQGNPATAQGSPATAQGNPATAQGSPATAQGSPAAAPGSDAEDRATRARTALAHPPRAERATAGAGARARDHARSTENFTTPAHAWRAPSLTVVDR</sequence>